<evidence type="ECO:0008006" key="4">
    <source>
        <dbReference type="Google" id="ProtNLM"/>
    </source>
</evidence>
<protein>
    <recommendedName>
        <fullName evidence="4">N-acetyltransferase domain-containing protein</fullName>
    </recommendedName>
</protein>
<dbReference type="RefSeq" id="WP_310174865.1">
    <property type="nucleotide sequence ID" value="NZ_BAABHE010000002.1"/>
</dbReference>
<name>A0ABU2B375_9MICC</name>
<dbReference type="Proteomes" id="UP001183794">
    <property type="component" value="Unassembled WGS sequence"/>
</dbReference>
<keyword evidence="3" id="KW-1185">Reference proteome</keyword>
<comment type="caution">
    <text evidence="2">The sequence shown here is derived from an EMBL/GenBank/DDBJ whole genome shotgun (WGS) entry which is preliminary data.</text>
</comment>
<reference evidence="2 3" key="1">
    <citation type="submission" date="2023-07" db="EMBL/GenBank/DDBJ databases">
        <title>Sequencing the genomes of 1000 actinobacteria strains.</title>
        <authorList>
            <person name="Klenk H.-P."/>
        </authorList>
    </citation>
    <scope>NUCLEOTIDE SEQUENCE [LARGE SCALE GENOMIC DNA]</scope>
    <source>
        <strain evidence="2 3">DSM 22966</strain>
    </source>
</reference>
<evidence type="ECO:0000256" key="1">
    <source>
        <dbReference type="SAM" id="MobiDB-lite"/>
    </source>
</evidence>
<gene>
    <name evidence="2" type="ORF">J2S62_002307</name>
</gene>
<sequence>MIWPFNRKTSTETGAEYYIRDAAIADAKTLVDFKHRIWRDMFGHLKDEAFFTQAEATTDEQVKFWQSRISRGDTVWMAEDLRDRLVGTLHATTKHSEHTAEFVAAHALGELHELRYFYLTAATAETTIGTELIRTAIGDQPAITWLMGHAPLVETNLRQAGFEPLGEPIDPSDAPWKGIPRQAMVRQ</sequence>
<organism evidence="2 3">
    <name type="scientific">Enteractinococcus fodinae</name>
    <dbReference type="NCBI Taxonomy" id="684663"/>
    <lineage>
        <taxon>Bacteria</taxon>
        <taxon>Bacillati</taxon>
        <taxon>Actinomycetota</taxon>
        <taxon>Actinomycetes</taxon>
        <taxon>Micrococcales</taxon>
        <taxon>Micrococcaceae</taxon>
    </lineage>
</organism>
<feature type="region of interest" description="Disordered" evidence="1">
    <location>
        <begin position="165"/>
        <end position="187"/>
    </location>
</feature>
<dbReference type="Gene3D" id="3.40.630.30">
    <property type="match status" value="1"/>
</dbReference>
<dbReference type="InterPro" id="IPR016181">
    <property type="entry name" value="Acyl_CoA_acyltransferase"/>
</dbReference>
<evidence type="ECO:0000313" key="3">
    <source>
        <dbReference type="Proteomes" id="UP001183794"/>
    </source>
</evidence>
<dbReference type="SUPFAM" id="SSF55729">
    <property type="entry name" value="Acyl-CoA N-acyltransferases (Nat)"/>
    <property type="match status" value="1"/>
</dbReference>
<proteinExistence type="predicted"/>
<accession>A0ABU2B375</accession>
<dbReference type="EMBL" id="JAVDYJ010000001">
    <property type="protein sequence ID" value="MDR7348050.1"/>
    <property type="molecule type" value="Genomic_DNA"/>
</dbReference>
<evidence type="ECO:0000313" key="2">
    <source>
        <dbReference type="EMBL" id="MDR7348050.1"/>
    </source>
</evidence>